<gene>
    <name evidence="3" type="ORF">K7X08_001189</name>
</gene>
<dbReference type="Gene3D" id="1.20.1260.60">
    <property type="entry name" value="Vacuolar protein sorting-associated protein Ist1"/>
    <property type="match status" value="1"/>
</dbReference>
<feature type="compositionally biased region" description="Polar residues" evidence="2">
    <location>
        <begin position="215"/>
        <end position="243"/>
    </location>
</feature>
<comment type="similarity">
    <text evidence="1">Belongs to the IST1 family.</text>
</comment>
<name>A0A9Q1MTY5_9SOLA</name>
<evidence type="ECO:0008006" key="5">
    <source>
        <dbReference type="Google" id="ProtNLM"/>
    </source>
</evidence>
<evidence type="ECO:0000313" key="3">
    <source>
        <dbReference type="EMBL" id="KAJ8564729.1"/>
    </source>
</evidence>
<dbReference type="Proteomes" id="UP001152561">
    <property type="component" value="Unassembled WGS sequence"/>
</dbReference>
<dbReference type="AlphaFoldDB" id="A0A9Q1MTY5"/>
<evidence type="ECO:0000256" key="1">
    <source>
        <dbReference type="ARBA" id="ARBA00005536"/>
    </source>
</evidence>
<dbReference type="OrthoDB" id="29853at2759"/>
<dbReference type="GO" id="GO:0015031">
    <property type="term" value="P:protein transport"/>
    <property type="evidence" value="ECO:0007669"/>
    <property type="project" value="InterPro"/>
</dbReference>
<keyword evidence="4" id="KW-1185">Reference proteome</keyword>
<dbReference type="PANTHER" id="PTHR12161">
    <property type="entry name" value="IST1 FAMILY MEMBER"/>
    <property type="match status" value="1"/>
</dbReference>
<evidence type="ECO:0000313" key="4">
    <source>
        <dbReference type="Proteomes" id="UP001152561"/>
    </source>
</evidence>
<reference evidence="4" key="1">
    <citation type="journal article" date="2023" name="Proc. Natl. Acad. Sci. U.S.A.">
        <title>Genomic and structural basis for evolution of tropane alkaloid biosynthesis.</title>
        <authorList>
            <person name="Wanga Y.-J."/>
            <person name="Taina T."/>
            <person name="Yua J.-Y."/>
            <person name="Lia J."/>
            <person name="Xua B."/>
            <person name="Chenc J."/>
            <person name="D'Auriad J.C."/>
            <person name="Huanga J.-P."/>
            <person name="Huanga S.-X."/>
        </authorList>
    </citation>
    <scope>NUCLEOTIDE SEQUENCE [LARGE SCALE GENOMIC DNA]</scope>
    <source>
        <strain evidence="4">cv. KIB-2019</strain>
    </source>
</reference>
<comment type="caution">
    <text evidence="3">The sequence shown here is derived from an EMBL/GenBank/DDBJ whole genome shotgun (WGS) entry which is preliminary data.</text>
</comment>
<organism evidence="3 4">
    <name type="scientific">Anisodus acutangulus</name>
    <dbReference type="NCBI Taxonomy" id="402998"/>
    <lineage>
        <taxon>Eukaryota</taxon>
        <taxon>Viridiplantae</taxon>
        <taxon>Streptophyta</taxon>
        <taxon>Embryophyta</taxon>
        <taxon>Tracheophyta</taxon>
        <taxon>Spermatophyta</taxon>
        <taxon>Magnoliopsida</taxon>
        <taxon>eudicotyledons</taxon>
        <taxon>Gunneridae</taxon>
        <taxon>Pentapetalae</taxon>
        <taxon>asterids</taxon>
        <taxon>lamiids</taxon>
        <taxon>Solanales</taxon>
        <taxon>Solanaceae</taxon>
        <taxon>Solanoideae</taxon>
        <taxon>Hyoscyameae</taxon>
        <taxon>Anisodus</taxon>
    </lineage>
</organism>
<dbReference type="InterPro" id="IPR042277">
    <property type="entry name" value="IST1-like"/>
</dbReference>
<protein>
    <recommendedName>
        <fullName evidence="5">IST1 homolog</fullName>
    </recommendedName>
</protein>
<evidence type="ECO:0000256" key="2">
    <source>
        <dbReference type="SAM" id="MobiDB-lite"/>
    </source>
</evidence>
<feature type="region of interest" description="Disordered" evidence="2">
    <location>
        <begin position="183"/>
        <end position="247"/>
    </location>
</feature>
<accession>A0A9Q1MTY5</accession>
<dbReference type="EMBL" id="JAJAGQ010000004">
    <property type="protein sequence ID" value="KAJ8564729.1"/>
    <property type="molecule type" value="Genomic_DNA"/>
</dbReference>
<dbReference type="Pfam" id="PF03398">
    <property type="entry name" value="Ist1"/>
    <property type="match status" value="1"/>
</dbReference>
<dbReference type="InterPro" id="IPR005061">
    <property type="entry name" value="Ist1"/>
</dbReference>
<sequence>MSLLNQLFNRGLQGSKCKTCLTLSISRIKLLQNKRDAQLKNMRKEIAQFLQAGQEAIARIRVEHIIREQNIWAAYEILELFCEFVYARVPILESQKECPTELREAVASIIFAAPRCSDLPDLLHVRNLFAAKYGKEFIAAASELRPDTSVNRTIVEKLSVGAPSAEVRLNLLKEIAKEYSVEWDSSNTEAEMSKKPEDLLNGPKPIAAAAGASLEPNTRGQNPVTSPNGNPRSKSLESPTSVTKAPLWPTNIDKPSFGDSNLGDTVYIKKDTRTETSDVLERARAAISAAERASTAARLAADLVIEPVYVNLLYSCHISPFISSLFLNLKSSSFKLTILYRRCLYKFHLKRN</sequence>
<dbReference type="FunFam" id="1.20.1260.60:FF:000003">
    <property type="entry name" value="IST1-like protein isoform A"/>
    <property type="match status" value="1"/>
</dbReference>
<proteinExistence type="inferred from homology"/>
<dbReference type="PANTHER" id="PTHR12161:SF81">
    <property type="entry name" value="OS01G0687700 PROTEIN"/>
    <property type="match status" value="1"/>
</dbReference>